<evidence type="ECO:0000256" key="3">
    <source>
        <dbReference type="ARBA" id="ARBA00004514"/>
    </source>
</evidence>
<organism evidence="11 12">
    <name type="scientific">Papiliotrema laurentii</name>
    <name type="common">Cryptococcus laurentii</name>
    <dbReference type="NCBI Taxonomy" id="5418"/>
    <lineage>
        <taxon>Eukaryota</taxon>
        <taxon>Fungi</taxon>
        <taxon>Dikarya</taxon>
        <taxon>Basidiomycota</taxon>
        <taxon>Agaricomycotina</taxon>
        <taxon>Tremellomycetes</taxon>
        <taxon>Tremellales</taxon>
        <taxon>Rhynchogastremaceae</taxon>
        <taxon>Papiliotrema</taxon>
    </lineage>
</organism>
<dbReference type="PANTHER" id="PTHR21614">
    <property type="entry name" value="SHORT COILED COIL PROTEIN"/>
    <property type="match status" value="1"/>
</dbReference>
<evidence type="ECO:0000256" key="5">
    <source>
        <dbReference type="ARBA" id="ARBA00010880"/>
    </source>
</evidence>
<evidence type="ECO:0000313" key="11">
    <source>
        <dbReference type="EMBL" id="KAK1921797.1"/>
    </source>
</evidence>
<dbReference type="Proteomes" id="UP001182556">
    <property type="component" value="Unassembled WGS sequence"/>
</dbReference>
<dbReference type="Pfam" id="PF10224">
    <property type="entry name" value="DUF2205"/>
    <property type="match status" value="1"/>
</dbReference>
<evidence type="ECO:0000256" key="4">
    <source>
        <dbReference type="ARBA" id="ARBA00004601"/>
    </source>
</evidence>
<evidence type="ECO:0000256" key="6">
    <source>
        <dbReference type="ARBA" id="ARBA00022490"/>
    </source>
</evidence>
<feature type="compositionally biased region" description="Low complexity" evidence="10">
    <location>
        <begin position="7"/>
        <end position="19"/>
    </location>
</feature>
<comment type="caution">
    <text evidence="11">The sequence shown here is derived from an EMBL/GenBank/DDBJ whole genome shotgun (WGS) entry which is preliminary data.</text>
</comment>
<dbReference type="PANTHER" id="PTHR21614:SF0">
    <property type="entry name" value="GEO08385P1"/>
    <property type="match status" value="1"/>
</dbReference>
<dbReference type="AlphaFoldDB" id="A0AAD9CTD5"/>
<dbReference type="GO" id="GO:0005802">
    <property type="term" value="C:trans-Golgi network"/>
    <property type="evidence" value="ECO:0007669"/>
    <property type="project" value="TreeGrafter"/>
</dbReference>
<gene>
    <name evidence="11" type="ORF">DB88DRAFT_499235</name>
</gene>
<proteinExistence type="inferred from homology"/>
<feature type="region of interest" description="Disordered" evidence="10">
    <location>
        <begin position="1"/>
        <end position="29"/>
    </location>
</feature>
<keyword evidence="8" id="KW-0175">Coiled coil</keyword>
<comment type="function">
    <text evidence="1">Positive regulator of amino acid starvation-induced autophagy.</text>
</comment>
<dbReference type="GO" id="GO:0005829">
    <property type="term" value="C:cytosol"/>
    <property type="evidence" value="ECO:0007669"/>
    <property type="project" value="UniProtKB-SubCell"/>
</dbReference>
<accession>A0AAD9CTD5</accession>
<evidence type="ECO:0008006" key="13">
    <source>
        <dbReference type="Google" id="ProtNLM"/>
    </source>
</evidence>
<evidence type="ECO:0000256" key="8">
    <source>
        <dbReference type="ARBA" id="ARBA00023054"/>
    </source>
</evidence>
<keyword evidence="6" id="KW-0963">Cytoplasm</keyword>
<dbReference type="Gene3D" id="1.20.5.170">
    <property type="match status" value="1"/>
</dbReference>
<dbReference type="GO" id="GO:0000139">
    <property type="term" value="C:Golgi membrane"/>
    <property type="evidence" value="ECO:0007669"/>
    <property type="project" value="UniProtKB-SubCell"/>
</dbReference>
<comment type="similarity">
    <text evidence="5">Belongs to the SCOC family.</text>
</comment>
<keyword evidence="12" id="KW-1185">Reference proteome</keyword>
<reference evidence="11" key="1">
    <citation type="submission" date="2023-02" db="EMBL/GenBank/DDBJ databases">
        <title>Identification and recombinant expression of a fungal hydrolase from Papiliotrema laurentii that hydrolyzes apple cutin and clears colloidal polyester polyurethane.</title>
        <authorList>
            <consortium name="DOE Joint Genome Institute"/>
            <person name="Roman V.A."/>
            <person name="Bojanowski C."/>
            <person name="Crable B.R."/>
            <person name="Wagner D.N."/>
            <person name="Hung C.S."/>
            <person name="Nadeau L.J."/>
            <person name="Schratz L."/>
            <person name="Haridas S."/>
            <person name="Pangilinan J."/>
            <person name="Lipzen A."/>
            <person name="Na H."/>
            <person name="Yan M."/>
            <person name="Ng V."/>
            <person name="Grigoriev I.V."/>
            <person name="Spatafora J.W."/>
            <person name="Barlow D."/>
            <person name="Biffinger J."/>
            <person name="Kelley-Loughnane N."/>
            <person name="Varaljay V.A."/>
            <person name="Crookes-Goodson W.J."/>
        </authorList>
    </citation>
    <scope>NUCLEOTIDE SEQUENCE</scope>
    <source>
        <strain evidence="11">5307AH</strain>
    </source>
</reference>
<comment type="subcellular location">
    <subcellularLocation>
        <location evidence="3">Cytoplasm</location>
        <location evidence="3">Cytosol</location>
    </subcellularLocation>
    <subcellularLocation>
        <location evidence="2">Golgi apparatus membrane</location>
        <topology evidence="2">Peripheral membrane protein</topology>
        <orientation evidence="2">Cytoplasmic side</orientation>
    </subcellularLocation>
    <subcellularLocation>
        <location evidence="4">Golgi apparatus</location>
        <location evidence="4">trans-Golgi network</location>
    </subcellularLocation>
</comment>
<sequence>MSVNPFSDDSSSPWSTSPTAQVQNEPTIESTLEKERLIKDIVSLRDGLRGLMVKVTEVESENERLRKDNEMLGVYIDNLTRNSVVAASNKR</sequence>
<evidence type="ECO:0000256" key="7">
    <source>
        <dbReference type="ARBA" id="ARBA00023034"/>
    </source>
</evidence>
<name>A0AAD9CTD5_PAPLA</name>
<evidence type="ECO:0000313" key="12">
    <source>
        <dbReference type="Proteomes" id="UP001182556"/>
    </source>
</evidence>
<keyword evidence="9" id="KW-0472">Membrane</keyword>
<evidence type="ECO:0000256" key="9">
    <source>
        <dbReference type="ARBA" id="ARBA00023136"/>
    </source>
</evidence>
<evidence type="ECO:0000256" key="1">
    <source>
        <dbReference type="ARBA" id="ARBA00002743"/>
    </source>
</evidence>
<evidence type="ECO:0000256" key="10">
    <source>
        <dbReference type="SAM" id="MobiDB-lite"/>
    </source>
</evidence>
<protein>
    <recommendedName>
        <fullName evidence="13">Short coiled-coil protein</fullName>
    </recommendedName>
</protein>
<dbReference type="InterPro" id="IPR019357">
    <property type="entry name" value="SCOC"/>
</dbReference>
<dbReference type="EMBL" id="JAODAN010000010">
    <property type="protein sequence ID" value="KAK1921797.1"/>
    <property type="molecule type" value="Genomic_DNA"/>
</dbReference>
<evidence type="ECO:0000256" key="2">
    <source>
        <dbReference type="ARBA" id="ARBA00004255"/>
    </source>
</evidence>
<keyword evidence="7" id="KW-0333">Golgi apparatus</keyword>
<feature type="compositionally biased region" description="Polar residues" evidence="10">
    <location>
        <begin position="20"/>
        <end position="29"/>
    </location>
</feature>